<protein>
    <submittedName>
        <fullName evidence="1">Uncharacterized protein</fullName>
    </submittedName>
</protein>
<name>A0A7U2I8M1_PHANO</name>
<organism evidence="1 2">
    <name type="scientific">Phaeosphaeria nodorum (strain SN15 / ATCC MYA-4574 / FGSC 10173)</name>
    <name type="common">Glume blotch fungus</name>
    <name type="synonym">Parastagonospora nodorum</name>
    <dbReference type="NCBI Taxonomy" id="321614"/>
    <lineage>
        <taxon>Eukaryota</taxon>
        <taxon>Fungi</taxon>
        <taxon>Dikarya</taxon>
        <taxon>Ascomycota</taxon>
        <taxon>Pezizomycotina</taxon>
        <taxon>Dothideomycetes</taxon>
        <taxon>Pleosporomycetidae</taxon>
        <taxon>Pleosporales</taxon>
        <taxon>Pleosporineae</taxon>
        <taxon>Phaeosphaeriaceae</taxon>
        <taxon>Parastagonospora</taxon>
    </lineage>
</organism>
<dbReference type="Proteomes" id="UP000663193">
    <property type="component" value="Chromosome 18"/>
</dbReference>
<reference evidence="2" key="1">
    <citation type="journal article" date="2021" name="BMC Genomics">
        <title>Chromosome-level genome assembly and manually-curated proteome of model necrotroph Parastagonospora nodorum Sn15 reveals a genome-wide trove of candidate effector homologs, and redundancy of virulence-related functions within an accessory chromosome.</title>
        <authorList>
            <person name="Bertazzoni S."/>
            <person name="Jones D.A.B."/>
            <person name="Phan H.T."/>
            <person name="Tan K.-C."/>
            <person name="Hane J.K."/>
        </authorList>
    </citation>
    <scope>NUCLEOTIDE SEQUENCE [LARGE SCALE GENOMIC DNA]</scope>
    <source>
        <strain evidence="2">SN15 / ATCC MYA-4574 / FGSC 10173)</strain>
    </source>
</reference>
<keyword evidence="2" id="KW-1185">Reference proteome</keyword>
<dbReference type="EMBL" id="CP069040">
    <property type="protein sequence ID" value="QRD05259.1"/>
    <property type="molecule type" value="Genomic_DNA"/>
</dbReference>
<sequence>MLACAKGSCRCSCVDPAWTRALWRCAGNYCESCLWWRGWGDDNVAYGLCTQQCFN</sequence>
<evidence type="ECO:0000313" key="1">
    <source>
        <dbReference type="EMBL" id="QRD05259.1"/>
    </source>
</evidence>
<evidence type="ECO:0000313" key="2">
    <source>
        <dbReference type="Proteomes" id="UP000663193"/>
    </source>
</evidence>
<accession>A0A7U2I8M1</accession>
<dbReference type="VEuPathDB" id="FungiDB:JI435_422190"/>
<dbReference type="AlphaFoldDB" id="A0A7U2I8M1"/>
<proteinExistence type="predicted"/>
<gene>
    <name evidence="1" type="ORF">JI435_422190</name>
</gene>